<evidence type="ECO:0000313" key="1">
    <source>
        <dbReference type="EMBL" id="MBB5491237.1"/>
    </source>
</evidence>
<keyword evidence="2" id="KW-1185">Reference proteome</keyword>
<reference evidence="1 2" key="1">
    <citation type="submission" date="2020-08" db="EMBL/GenBank/DDBJ databases">
        <title>Sequencing the genomes of 1000 actinobacteria strains.</title>
        <authorList>
            <person name="Klenk H.-P."/>
        </authorList>
    </citation>
    <scope>NUCLEOTIDE SEQUENCE [LARGE SCALE GENOMIC DNA]</scope>
    <source>
        <strain evidence="1 2">DSM 44598</strain>
    </source>
</reference>
<dbReference type="Proteomes" id="UP000579647">
    <property type="component" value="Unassembled WGS sequence"/>
</dbReference>
<comment type="caution">
    <text evidence="1">The sequence shown here is derived from an EMBL/GenBank/DDBJ whole genome shotgun (WGS) entry which is preliminary data.</text>
</comment>
<organism evidence="1 2">
    <name type="scientific">Nocardiopsis metallicus</name>
    <dbReference type="NCBI Taxonomy" id="179819"/>
    <lineage>
        <taxon>Bacteria</taxon>
        <taxon>Bacillati</taxon>
        <taxon>Actinomycetota</taxon>
        <taxon>Actinomycetes</taxon>
        <taxon>Streptosporangiales</taxon>
        <taxon>Nocardiopsidaceae</taxon>
        <taxon>Nocardiopsis</taxon>
    </lineage>
</organism>
<proteinExistence type="predicted"/>
<dbReference type="EMBL" id="JACHDO010000001">
    <property type="protein sequence ID" value="MBB5491237.1"/>
    <property type="molecule type" value="Genomic_DNA"/>
</dbReference>
<evidence type="ECO:0000313" key="2">
    <source>
        <dbReference type="Proteomes" id="UP000579647"/>
    </source>
</evidence>
<accession>A0A840WHS6</accession>
<gene>
    <name evidence="1" type="ORF">HNR07_002374</name>
</gene>
<dbReference type="AlphaFoldDB" id="A0A840WHS6"/>
<sequence>MENSSGGRHRKPRQTMASRLWWVFASAVAWALCQVIGAPTRTEPVRVALAPVPRRLELAGDNGRDWEDPDQMAGALVRPYLLRR</sequence>
<protein>
    <submittedName>
        <fullName evidence="1">Uncharacterized protein</fullName>
    </submittedName>
</protein>
<name>A0A840WHS6_9ACTN</name>